<protein>
    <submittedName>
        <fullName evidence="1">Uncharacterized protein</fullName>
    </submittedName>
</protein>
<evidence type="ECO:0000313" key="2">
    <source>
        <dbReference type="Proteomes" id="UP000031036"/>
    </source>
</evidence>
<gene>
    <name evidence="1" type="ORF">Tcan_13739</name>
</gene>
<reference evidence="1 2" key="1">
    <citation type="submission" date="2014-11" db="EMBL/GenBank/DDBJ databases">
        <title>Genetic blueprint of the zoonotic pathogen Toxocara canis.</title>
        <authorList>
            <person name="Zhu X.-Q."/>
            <person name="Korhonen P.K."/>
            <person name="Cai H."/>
            <person name="Young N.D."/>
            <person name="Nejsum P."/>
            <person name="von Samson-Himmelstjerna G."/>
            <person name="Boag P.R."/>
            <person name="Tan P."/>
            <person name="Li Q."/>
            <person name="Min J."/>
            <person name="Yang Y."/>
            <person name="Wang X."/>
            <person name="Fang X."/>
            <person name="Hall R.S."/>
            <person name="Hofmann A."/>
            <person name="Sternberg P.W."/>
            <person name="Jex A.R."/>
            <person name="Gasser R.B."/>
        </authorList>
    </citation>
    <scope>NUCLEOTIDE SEQUENCE [LARGE SCALE GENOMIC DNA]</scope>
    <source>
        <strain evidence="1">PN_DK_2014</strain>
    </source>
</reference>
<evidence type="ECO:0000313" key="1">
    <source>
        <dbReference type="EMBL" id="KHN88274.1"/>
    </source>
</evidence>
<comment type="caution">
    <text evidence="1">The sequence shown here is derived from an EMBL/GenBank/DDBJ whole genome shotgun (WGS) entry which is preliminary data.</text>
</comment>
<organism evidence="1 2">
    <name type="scientific">Toxocara canis</name>
    <name type="common">Canine roundworm</name>
    <dbReference type="NCBI Taxonomy" id="6265"/>
    <lineage>
        <taxon>Eukaryota</taxon>
        <taxon>Metazoa</taxon>
        <taxon>Ecdysozoa</taxon>
        <taxon>Nematoda</taxon>
        <taxon>Chromadorea</taxon>
        <taxon>Rhabditida</taxon>
        <taxon>Spirurina</taxon>
        <taxon>Ascaridomorpha</taxon>
        <taxon>Ascaridoidea</taxon>
        <taxon>Toxocaridae</taxon>
        <taxon>Toxocara</taxon>
    </lineage>
</organism>
<name>A0A0B2W3P4_TOXCA</name>
<dbReference type="EMBL" id="JPKZ01000255">
    <property type="protein sequence ID" value="KHN88274.1"/>
    <property type="molecule type" value="Genomic_DNA"/>
</dbReference>
<sequence>MPSNGKTANVKVPFQVRKSNAITIAMNSMRWLWWLCRRNDEHRKSGDTWNVWISYPPLEGKRDGRTVGDRFSLNAVGNVALSYQNALMIHNHLRGIHPGRQVDNIIIPANMKQRIRPFAEVGGRFVYHLSKTKMLDPGMYYYCSAYNYYCNAQNC</sequence>
<accession>A0A0B2W3P4</accession>
<dbReference type="AlphaFoldDB" id="A0A0B2W3P4"/>
<keyword evidence="2" id="KW-1185">Reference proteome</keyword>
<dbReference type="Proteomes" id="UP000031036">
    <property type="component" value="Unassembled WGS sequence"/>
</dbReference>
<proteinExistence type="predicted"/>